<feature type="coiled-coil region" evidence="3">
    <location>
        <begin position="236"/>
        <end position="263"/>
    </location>
</feature>
<dbReference type="SUPFAM" id="SSF50044">
    <property type="entry name" value="SH3-domain"/>
    <property type="match status" value="1"/>
</dbReference>
<organism evidence="5 6">
    <name type="scientific">Leptomonas pyrrhocoris</name>
    <name type="common">Firebug parasite</name>
    <dbReference type="NCBI Taxonomy" id="157538"/>
    <lineage>
        <taxon>Eukaryota</taxon>
        <taxon>Discoba</taxon>
        <taxon>Euglenozoa</taxon>
        <taxon>Kinetoplastea</taxon>
        <taxon>Metakinetoplastina</taxon>
        <taxon>Trypanosomatida</taxon>
        <taxon>Trypanosomatidae</taxon>
        <taxon>Leishmaniinae</taxon>
        <taxon>Leptomonas</taxon>
    </lineage>
</organism>
<evidence type="ECO:0000259" key="4">
    <source>
        <dbReference type="PROSITE" id="PS50002"/>
    </source>
</evidence>
<keyword evidence="6" id="KW-1185">Reference proteome</keyword>
<name>A0A0N1J4I5_LEPPY</name>
<reference evidence="5 6" key="1">
    <citation type="submission" date="2015-07" db="EMBL/GenBank/DDBJ databases">
        <title>High-quality genome of monoxenous trypanosomatid Leptomonas pyrrhocoris.</title>
        <authorList>
            <person name="Flegontov P."/>
            <person name="Butenko A."/>
            <person name="Firsov S."/>
            <person name="Vlcek C."/>
            <person name="Logacheva M.D."/>
            <person name="Field M."/>
            <person name="Filatov D."/>
            <person name="Flegontova O."/>
            <person name="Gerasimov E."/>
            <person name="Jackson A.P."/>
            <person name="Kelly S."/>
            <person name="Opperdoes F."/>
            <person name="O'Reilly A."/>
            <person name="Votypka J."/>
            <person name="Yurchenko V."/>
            <person name="Lukes J."/>
        </authorList>
    </citation>
    <scope>NUCLEOTIDE SEQUENCE [LARGE SCALE GENOMIC DNA]</scope>
    <source>
        <strain evidence="5">H10</strain>
    </source>
</reference>
<feature type="domain" description="SH3" evidence="4">
    <location>
        <begin position="4"/>
        <end position="64"/>
    </location>
</feature>
<evidence type="ECO:0000256" key="3">
    <source>
        <dbReference type="SAM" id="Coils"/>
    </source>
</evidence>
<dbReference type="SMART" id="SM00326">
    <property type="entry name" value="SH3"/>
    <property type="match status" value="1"/>
</dbReference>
<dbReference type="OrthoDB" id="10255964at2759"/>
<protein>
    <recommendedName>
        <fullName evidence="4">SH3 domain-containing protein</fullName>
    </recommendedName>
</protein>
<dbReference type="VEuPathDB" id="TriTrypDB:LpyrH10_18_1680"/>
<comment type="caution">
    <text evidence="5">The sequence shown here is derived from an EMBL/GenBank/DDBJ whole genome shotgun (WGS) entry which is preliminary data.</text>
</comment>
<keyword evidence="3" id="KW-0175">Coiled coil</keyword>
<dbReference type="InterPro" id="IPR036028">
    <property type="entry name" value="SH3-like_dom_sf"/>
</dbReference>
<keyword evidence="1 2" id="KW-0728">SH3 domain</keyword>
<dbReference type="CDD" id="cd00174">
    <property type="entry name" value="SH3"/>
    <property type="match status" value="1"/>
</dbReference>
<dbReference type="RefSeq" id="XP_015655571.1">
    <property type="nucleotide sequence ID" value="XM_015806094.1"/>
</dbReference>
<feature type="coiled-coil region" evidence="3">
    <location>
        <begin position="332"/>
        <end position="372"/>
    </location>
</feature>
<evidence type="ECO:0000313" key="6">
    <source>
        <dbReference type="Proteomes" id="UP000037923"/>
    </source>
</evidence>
<dbReference type="OMA" id="STYTLPY"/>
<dbReference type="GeneID" id="26907727"/>
<sequence length="380" mass="42629">MVQPAEHVVYAIHDYEIPGKGFLPLKAGDVIYVVDADASGWWLGINLRRQRGVFPSTYTLPYVFPAPPADLLRDVQLLLLAREFQVDLVSGAPVALRELKATPHSPSHVLASADFLRDELQRLLLEREAARKTVMDRLTQLLGSQERRRVQQRQAVEAQRAYEQQCDSNDEKMREARGELQDVIGSIGERREVLLLKGKVPPAAWYHALADVVDAALPDSNADAVPPREAVWRAALKDVKAVVRQQEKLLAALSSRCAEAEAAFTEAAAALQTRVEWRDTNVAAMLAYWADVAAQTKLTYISRKTERDAAEAAHQQEAAQLRRRLEEGKRCFSEAKETYRKLKREAQTVSDALRQQETLNALSREIAHADSEIAVRQQRA</sequence>
<evidence type="ECO:0000256" key="1">
    <source>
        <dbReference type="ARBA" id="ARBA00022443"/>
    </source>
</evidence>
<dbReference type="Gene3D" id="2.30.30.40">
    <property type="entry name" value="SH3 Domains"/>
    <property type="match status" value="1"/>
</dbReference>
<dbReference type="EMBL" id="LGTL01000018">
    <property type="protein sequence ID" value="KPA77132.1"/>
    <property type="molecule type" value="Genomic_DNA"/>
</dbReference>
<evidence type="ECO:0000256" key="2">
    <source>
        <dbReference type="PROSITE-ProRule" id="PRU00192"/>
    </source>
</evidence>
<gene>
    <name evidence="5" type="ORF">ABB37_07441</name>
</gene>
<accession>A0A0N1J4I5</accession>
<dbReference type="AlphaFoldDB" id="A0A0N1J4I5"/>
<proteinExistence type="predicted"/>
<dbReference type="Proteomes" id="UP000037923">
    <property type="component" value="Unassembled WGS sequence"/>
</dbReference>
<dbReference type="Pfam" id="PF07653">
    <property type="entry name" value="SH3_2"/>
    <property type="match status" value="1"/>
</dbReference>
<dbReference type="PROSITE" id="PS50002">
    <property type="entry name" value="SH3"/>
    <property type="match status" value="1"/>
</dbReference>
<evidence type="ECO:0000313" key="5">
    <source>
        <dbReference type="EMBL" id="KPA77132.1"/>
    </source>
</evidence>
<dbReference type="InterPro" id="IPR001452">
    <property type="entry name" value="SH3_domain"/>
</dbReference>